<name>A0A543DXU3_9PSEU</name>
<dbReference type="PRINTS" id="PR00035">
    <property type="entry name" value="HTHGNTR"/>
</dbReference>
<dbReference type="GO" id="GO:0003677">
    <property type="term" value="F:DNA binding"/>
    <property type="evidence" value="ECO:0007669"/>
    <property type="project" value="UniProtKB-KW"/>
</dbReference>
<dbReference type="Proteomes" id="UP000315677">
    <property type="component" value="Unassembled WGS sequence"/>
</dbReference>
<dbReference type="RefSeq" id="WP_142048355.1">
    <property type="nucleotide sequence ID" value="NZ_VFPA01000001.1"/>
</dbReference>
<dbReference type="OrthoDB" id="9784718at2"/>
<evidence type="ECO:0000256" key="2">
    <source>
        <dbReference type="ARBA" id="ARBA00023125"/>
    </source>
</evidence>
<comment type="caution">
    <text evidence="6">The sequence shown here is derived from an EMBL/GenBank/DDBJ whole genome shotgun (WGS) entry which is preliminary data.</text>
</comment>
<dbReference type="Gene3D" id="1.10.10.10">
    <property type="entry name" value="Winged helix-like DNA-binding domain superfamily/Winged helix DNA-binding domain"/>
    <property type="match status" value="1"/>
</dbReference>
<keyword evidence="3" id="KW-0804">Transcription</keyword>
<dbReference type="InterPro" id="IPR036388">
    <property type="entry name" value="WH-like_DNA-bd_sf"/>
</dbReference>
<feature type="domain" description="HTH gntR-type" evidence="5">
    <location>
        <begin position="18"/>
        <end position="86"/>
    </location>
</feature>
<organism evidence="6 7">
    <name type="scientific">Pseudonocardia kunmingensis</name>
    <dbReference type="NCBI Taxonomy" id="630975"/>
    <lineage>
        <taxon>Bacteria</taxon>
        <taxon>Bacillati</taxon>
        <taxon>Actinomycetota</taxon>
        <taxon>Actinomycetes</taxon>
        <taxon>Pseudonocardiales</taxon>
        <taxon>Pseudonocardiaceae</taxon>
        <taxon>Pseudonocardia</taxon>
    </lineage>
</organism>
<accession>A0A543DXU3</accession>
<dbReference type="InterPro" id="IPR000524">
    <property type="entry name" value="Tscrpt_reg_HTH_GntR"/>
</dbReference>
<dbReference type="CDD" id="cd07377">
    <property type="entry name" value="WHTH_GntR"/>
    <property type="match status" value="1"/>
</dbReference>
<dbReference type="Gene3D" id="1.20.120.530">
    <property type="entry name" value="GntR ligand-binding domain-like"/>
    <property type="match status" value="1"/>
</dbReference>
<proteinExistence type="predicted"/>
<keyword evidence="7" id="KW-1185">Reference proteome</keyword>
<keyword evidence="1" id="KW-0805">Transcription regulation</keyword>
<evidence type="ECO:0000259" key="5">
    <source>
        <dbReference type="PROSITE" id="PS50949"/>
    </source>
</evidence>
<dbReference type="SUPFAM" id="SSF48008">
    <property type="entry name" value="GntR ligand-binding domain-like"/>
    <property type="match status" value="1"/>
</dbReference>
<sequence length="237" mass="25266">MSAPHRPRGGALRPFVRPRLYEQLVERLLDHIQAEGLKAGDRLPAERELAAQLAVSRASISQALVALEVQGVVDVRHGDGAVIRDVPPERQVLAALRARRDRLRDVIEAREALEVKLAGLAAERRTEDDLAAIDAALDEMARDIAGGGRGAAGDERFHAAVTAAGHSGLLARLMAEIAELIRESRVESLSQPGRPRESLDAHREVAAAIRDGDAVAAAAAMGEHIAAVSDVALLRDA</sequence>
<dbReference type="InterPro" id="IPR011711">
    <property type="entry name" value="GntR_C"/>
</dbReference>
<evidence type="ECO:0000256" key="1">
    <source>
        <dbReference type="ARBA" id="ARBA00023015"/>
    </source>
</evidence>
<dbReference type="PANTHER" id="PTHR43537">
    <property type="entry name" value="TRANSCRIPTIONAL REGULATOR, GNTR FAMILY"/>
    <property type="match status" value="1"/>
</dbReference>
<dbReference type="PROSITE" id="PS50949">
    <property type="entry name" value="HTH_GNTR"/>
    <property type="match status" value="1"/>
</dbReference>
<dbReference type="InterPro" id="IPR036390">
    <property type="entry name" value="WH_DNA-bd_sf"/>
</dbReference>
<evidence type="ECO:0000313" key="7">
    <source>
        <dbReference type="Proteomes" id="UP000315677"/>
    </source>
</evidence>
<evidence type="ECO:0000313" key="6">
    <source>
        <dbReference type="EMBL" id="TQM14141.1"/>
    </source>
</evidence>
<dbReference type="SMART" id="SM00895">
    <property type="entry name" value="FCD"/>
    <property type="match status" value="1"/>
</dbReference>
<dbReference type="AlphaFoldDB" id="A0A543DXU3"/>
<dbReference type="PANTHER" id="PTHR43537:SF5">
    <property type="entry name" value="UXU OPERON TRANSCRIPTIONAL REGULATOR"/>
    <property type="match status" value="1"/>
</dbReference>
<dbReference type="Pfam" id="PF00392">
    <property type="entry name" value="GntR"/>
    <property type="match status" value="1"/>
</dbReference>
<keyword evidence="2" id="KW-0238">DNA-binding</keyword>
<protein>
    <submittedName>
        <fullName evidence="6">GntR family transcriptional regulator</fullName>
    </submittedName>
</protein>
<dbReference type="SUPFAM" id="SSF46785">
    <property type="entry name" value="Winged helix' DNA-binding domain"/>
    <property type="match status" value="1"/>
</dbReference>
<evidence type="ECO:0000256" key="3">
    <source>
        <dbReference type="ARBA" id="ARBA00023163"/>
    </source>
</evidence>
<reference evidence="6 7" key="1">
    <citation type="submission" date="2019-06" db="EMBL/GenBank/DDBJ databases">
        <title>Sequencing the genomes of 1000 actinobacteria strains.</title>
        <authorList>
            <person name="Klenk H.-P."/>
        </authorList>
    </citation>
    <scope>NUCLEOTIDE SEQUENCE [LARGE SCALE GENOMIC DNA]</scope>
    <source>
        <strain evidence="6 7">DSM 45301</strain>
    </source>
</reference>
<dbReference type="InterPro" id="IPR008920">
    <property type="entry name" value="TF_FadR/GntR_C"/>
</dbReference>
<evidence type="ECO:0000256" key="4">
    <source>
        <dbReference type="SAM" id="Coils"/>
    </source>
</evidence>
<dbReference type="SMART" id="SM00345">
    <property type="entry name" value="HTH_GNTR"/>
    <property type="match status" value="1"/>
</dbReference>
<dbReference type="Pfam" id="PF07729">
    <property type="entry name" value="FCD"/>
    <property type="match status" value="1"/>
</dbReference>
<gene>
    <name evidence="6" type="ORF">FB558_0899</name>
</gene>
<dbReference type="EMBL" id="VFPA01000001">
    <property type="protein sequence ID" value="TQM14141.1"/>
    <property type="molecule type" value="Genomic_DNA"/>
</dbReference>
<feature type="coiled-coil region" evidence="4">
    <location>
        <begin position="93"/>
        <end position="123"/>
    </location>
</feature>
<keyword evidence="4" id="KW-0175">Coiled coil</keyword>
<dbReference type="GO" id="GO:0003700">
    <property type="term" value="F:DNA-binding transcription factor activity"/>
    <property type="evidence" value="ECO:0007669"/>
    <property type="project" value="InterPro"/>
</dbReference>